<organism evidence="5 6">
    <name type="scientific">Thelephora terrestris</name>
    <dbReference type="NCBI Taxonomy" id="56493"/>
    <lineage>
        <taxon>Eukaryota</taxon>
        <taxon>Fungi</taxon>
        <taxon>Dikarya</taxon>
        <taxon>Basidiomycota</taxon>
        <taxon>Agaricomycotina</taxon>
        <taxon>Agaricomycetes</taxon>
        <taxon>Thelephorales</taxon>
        <taxon>Thelephoraceae</taxon>
        <taxon>Thelephora</taxon>
    </lineage>
</organism>
<dbReference type="GO" id="GO:0004190">
    <property type="term" value="F:aspartic-type endopeptidase activity"/>
    <property type="evidence" value="ECO:0007669"/>
    <property type="project" value="InterPro"/>
</dbReference>
<dbReference type="CDD" id="cd05471">
    <property type="entry name" value="pepsin_like"/>
    <property type="match status" value="1"/>
</dbReference>
<dbReference type="AlphaFoldDB" id="A0A9P6H3C6"/>
<feature type="region of interest" description="Disordered" evidence="2">
    <location>
        <begin position="1"/>
        <end position="27"/>
    </location>
</feature>
<dbReference type="PRINTS" id="PR00792">
    <property type="entry name" value="PEPSIN"/>
</dbReference>
<dbReference type="InterPro" id="IPR021109">
    <property type="entry name" value="Peptidase_aspartic_dom_sf"/>
</dbReference>
<keyword evidence="6" id="KW-1185">Reference proteome</keyword>
<comment type="similarity">
    <text evidence="1">Belongs to the peptidase A1 family.</text>
</comment>
<feature type="transmembrane region" description="Helical" evidence="3">
    <location>
        <begin position="451"/>
        <end position="472"/>
    </location>
</feature>
<keyword evidence="3" id="KW-1133">Transmembrane helix</keyword>
<evidence type="ECO:0000256" key="2">
    <source>
        <dbReference type="SAM" id="MobiDB-lite"/>
    </source>
</evidence>
<feature type="compositionally biased region" description="Low complexity" evidence="2">
    <location>
        <begin position="715"/>
        <end position="726"/>
    </location>
</feature>
<feature type="compositionally biased region" description="Basic and acidic residues" evidence="2">
    <location>
        <begin position="677"/>
        <end position="695"/>
    </location>
</feature>
<feature type="compositionally biased region" description="Polar residues" evidence="2">
    <location>
        <begin position="534"/>
        <end position="545"/>
    </location>
</feature>
<evidence type="ECO:0000256" key="1">
    <source>
        <dbReference type="ARBA" id="ARBA00007447"/>
    </source>
</evidence>
<keyword evidence="3" id="KW-0812">Transmembrane</keyword>
<dbReference type="Gene3D" id="2.40.70.10">
    <property type="entry name" value="Acid Proteases"/>
    <property type="match status" value="2"/>
</dbReference>
<feature type="compositionally biased region" description="Polar residues" evidence="2">
    <location>
        <begin position="639"/>
        <end position="667"/>
    </location>
</feature>
<feature type="region of interest" description="Disordered" evidence="2">
    <location>
        <begin position="482"/>
        <end position="546"/>
    </location>
</feature>
<keyword evidence="3" id="KW-0472">Membrane</keyword>
<reference evidence="5" key="1">
    <citation type="journal article" date="2020" name="Nat. Commun.">
        <title>Large-scale genome sequencing of mycorrhizal fungi provides insights into the early evolution of symbiotic traits.</title>
        <authorList>
            <person name="Miyauchi S."/>
            <person name="Kiss E."/>
            <person name="Kuo A."/>
            <person name="Drula E."/>
            <person name="Kohler A."/>
            <person name="Sanchez-Garcia M."/>
            <person name="Morin E."/>
            <person name="Andreopoulos B."/>
            <person name="Barry K.W."/>
            <person name="Bonito G."/>
            <person name="Buee M."/>
            <person name="Carver A."/>
            <person name="Chen C."/>
            <person name="Cichocki N."/>
            <person name="Clum A."/>
            <person name="Culley D."/>
            <person name="Crous P.W."/>
            <person name="Fauchery L."/>
            <person name="Girlanda M."/>
            <person name="Hayes R.D."/>
            <person name="Keri Z."/>
            <person name="LaButti K."/>
            <person name="Lipzen A."/>
            <person name="Lombard V."/>
            <person name="Magnuson J."/>
            <person name="Maillard F."/>
            <person name="Murat C."/>
            <person name="Nolan M."/>
            <person name="Ohm R.A."/>
            <person name="Pangilinan J."/>
            <person name="Pereira M.F."/>
            <person name="Perotto S."/>
            <person name="Peter M."/>
            <person name="Pfister S."/>
            <person name="Riley R."/>
            <person name="Sitrit Y."/>
            <person name="Stielow J.B."/>
            <person name="Szollosi G."/>
            <person name="Zifcakova L."/>
            <person name="Stursova M."/>
            <person name="Spatafora J.W."/>
            <person name="Tedersoo L."/>
            <person name="Vaario L.M."/>
            <person name="Yamada A."/>
            <person name="Yan M."/>
            <person name="Wang P."/>
            <person name="Xu J."/>
            <person name="Bruns T."/>
            <person name="Baldrian P."/>
            <person name="Vilgalys R."/>
            <person name="Dunand C."/>
            <person name="Henrissat B."/>
            <person name="Grigoriev I.V."/>
            <person name="Hibbett D."/>
            <person name="Nagy L.G."/>
            <person name="Martin F.M."/>
        </authorList>
    </citation>
    <scope>NUCLEOTIDE SEQUENCE</scope>
    <source>
        <strain evidence="5">UH-Tt-Lm1</strain>
    </source>
</reference>
<dbReference type="PANTHER" id="PTHR47966">
    <property type="entry name" value="BETA-SITE APP-CLEAVING ENZYME, ISOFORM A-RELATED"/>
    <property type="match status" value="1"/>
</dbReference>
<dbReference type="PANTHER" id="PTHR47966:SF57">
    <property type="entry name" value="PEPTIDASE A1 DOMAIN-CONTAINING PROTEIN"/>
    <property type="match status" value="1"/>
</dbReference>
<feature type="compositionally biased region" description="Low complexity" evidence="2">
    <location>
        <begin position="581"/>
        <end position="591"/>
    </location>
</feature>
<keyword evidence="5" id="KW-0645">Protease</keyword>
<evidence type="ECO:0000313" key="5">
    <source>
        <dbReference type="EMBL" id="KAF9778571.1"/>
    </source>
</evidence>
<feature type="region of interest" description="Disordered" evidence="2">
    <location>
        <begin position="573"/>
        <end position="766"/>
    </location>
</feature>
<dbReference type="InterPro" id="IPR001461">
    <property type="entry name" value="Aspartic_peptidase_A1"/>
</dbReference>
<reference evidence="5" key="2">
    <citation type="submission" date="2020-11" db="EMBL/GenBank/DDBJ databases">
        <authorList>
            <consortium name="DOE Joint Genome Institute"/>
            <person name="Kuo A."/>
            <person name="Miyauchi S."/>
            <person name="Kiss E."/>
            <person name="Drula E."/>
            <person name="Kohler A."/>
            <person name="Sanchez-Garcia M."/>
            <person name="Andreopoulos B."/>
            <person name="Barry K.W."/>
            <person name="Bonito G."/>
            <person name="Buee M."/>
            <person name="Carver A."/>
            <person name="Chen C."/>
            <person name="Cichocki N."/>
            <person name="Clum A."/>
            <person name="Culley D."/>
            <person name="Crous P.W."/>
            <person name="Fauchery L."/>
            <person name="Girlanda M."/>
            <person name="Hayes R."/>
            <person name="Keri Z."/>
            <person name="Labutti K."/>
            <person name="Lipzen A."/>
            <person name="Lombard V."/>
            <person name="Magnuson J."/>
            <person name="Maillard F."/>
            <person name="Morin E."/>
            <person name="Murat C."/>
            <person name="Nolan M."/>
            <person name="Ohm R."/>
            <person name="Pangilinan J."/>
            <person name="Pereira M."/>
            <person name="Perotto S."/>
            <person name="Peter M."/>
            <person name="Riley R."/>
            <person name="Sitrit Y."/>
            <person name="Stielow B."/>
            <person name="Szollosi G."/>
            <person name="Zifcakova L."/>
            <person name="Stursova M."/>
            <person name="Spatafora J.W."/>
            <person name="Tedersoo L."/>
            <person name="Vaario L.-M."/>
            <person name="Yamada A."/>
            <person name="Yan M."/>
            <person name="Wang P."/>
            <person name="Xu J."/>
            <person name="Bruns T."/>
            <person name="Baldrian P."/>
            <person name="Vilgalys R."/>
            <person name="Henrissat B."/>
            <person name="Grigoriev I.V."/>
            <person name="Hibbett D."/>
            <person name="Nagy L.G."/>
            <person name="Martin F.M."/>
        </authorList>
    </citation>
    <scope>NUCLEOTIDE SEQUENCE</scope>
    <source>
        <strain evidence="5">UH-Tt-Lm1</strain>
    </source>
</reference>
<dbReference type="OrthoDB" id="2747330at2759"/>
<dbReference type="GO" id="GO:0006508">
    <property type="term" value="P:proteolysis"/>
    <property type="evidence" value="ECO:0007669"/>
    <property type="project" value="UniProtKB-KW"/>
</dbReference>
<dbReference type="PROSITE" id="PS51767">
    <property type="entry name" value="PEPTIDASE_A1"/>
    <property type="match status" value="1"/>
</dbReference>
<sequence length="766" mass="81076">MPAQTQGSNQRLNLRDLQTPSTEGPGGADGIVIPLEFVYTKSGSATYILNVTIGENNQQLPLQLDTGSSDLWVASTSCTGCGNVGGGLYDPSGSLATGQSFEIDYIAGNAAGPIVWDKVNIGGYTIDHQALAAANLVQDEPLDVFSGILGLALPLNSVIVSTLSAGDPIGADGATWASNLFGMDGAPAARFLSFLLERPGSPTIPSLLGIGRHPSDYVPDPSKVHYSTIVSGSNGATFWEISVTAVTVYVDGEPRVVNIGSSSSGSGFPTAVLDTGVPVILMRSTIANGIYGALDIHPAQDQNYYVPCKTPLNMTISLNGMAIPLHPLDLTIGQGISSETCVGTIQAADGLLSSSSTADMILGVPFLRNVYTVLAHDVPFANGSFNTQAVNNNQTFMIRPRLGLINLTDPTVALDEFNTVRVLGQPLSSSGNGSKQSTSERASGLSVGLKVLLGLVGVFVLALLVFALRFLWHRRKWKRSPGVLEAGGSPDAQNAYNTSDGAHREGAQSGPEDSSGLAAATMRDSQLDEHMSQKRPQSSYTTDTLLTRVESDNQDYGEEMLVDEFGLVYFGIPGKDKKGRNSTTSRSFSSFPDQATMVGMGIGDPDEARLSQRFGFTAFSPSSPGQPGMEGSNRRRSDQSSAHSRIQSGLNPSEPLLTSQSRSSAGWNDSYFPVADTRPREDADAGWAEEFRTRDSMAGVGAHNRHRSSNGGIDPTRPTSRSRTSSGGQYSPGVPRHSRLRSSFDHTVEDPLLPPSNSPEEGPNRT</sequence>
<dbReference type="Pfam" id="PF00026">
    <property type="entry name" value="Asp"/>
    <property type="match status" value="1"/>
</dbReference>
<evidence type="ECO:0000259" key="4">
    <source>
        <dbReference type="PROSITE" id="PS51767"/>
    </source>
</evidence>
<proteinExistence type="inferred from homology"/>
<evidence type="ECO:0000313" key="6">
    <source>
        <dbReference type="Proteomes" id="UP000736335"/>
    </source>
</evidence>
<evidence type="ECO:0000256" key="3">
    <source>
        <dbReference type="SAM" id="Phobius"/>
    </source>
</evidence>
<protein>
    <submittedName>
        <fullName evidence="5">Acid protease</fullName>
    </submittedName>
</protein>
<dbReference type="InterPro" id="IPR034164">
    <property type="entry name" value="Pepsin-like_dom"/>
</dbReference>
<dbReference type="Proteomes" id="UP000736335">
    <property type="component" value="Unassembled WGS sequence"/>
</dbReference>
<feature type="domain" description="Peptidase A1" evidence="4">
    <location>
        <begin position="47"/>
        <end position="388"/>
    </location>
</feature>
<dbReference type="EMBL" id="WIUZ02000022">
    <property type="protein sequence ID" value="KAF9778571.1"/>
    <property type="molecule type" value="Genomic_DNA"/>
</dbReference>
<dbReference type="SUPFAM" id="SSF50630">
    <property type="entry name" value="Acid proteases"/>
    <property type="match status" value="1"/>
</dbReference>
<name>A0A9P6H3C6_9AGAM</name>
<comment type="caution">
    <text evidence="5">The sequence shown here is derived from an EMBL/GenBank/DDBJ whole genome shotgun (WGS) entry which is preliminary data.</text>
</comment>
<keyword evidence="5" id="KW-0378">Hydrolase</keyword>
<accession>A0A9P6H3C6</accession>
<dbReference type="InterPro" id="IPR033121">
    <property type="entry name" value="PEPTIDASE_A1"/>
</dbReference>
<feature type="compositionally biased region" description="Polar residues" evidence="2">
    <location>
        <begin position="1"/>
        <end position="22"/>
    </location>
</feature>
<feature type="compositionally biased region" description="Polar residues" evidence="2">
    <location>
        <begin position="491"/>
        <end position="500"/>
    </location>
</feature>
<gene>
    <name evidence="5" type="ORF">BJ322DRAFT_1091295</name>
</gene>